<feature type="region of interest" description="Disordered" evidence="1">
    <location>
        <begin position="511"/>
        <end position="531"/>
    </location>
</feature>
<dbReference type="EMBL" id="JAGMUV010000033">
    <property type="protein sequence ID" value="KAH7114057.1"/>
    <property type="molecule type" value="Genomic_DNA"/>
</dbReference>
<feature type="compositionally biased region" description="Basic and acidic residues" evidence="1">
    <location>
        <begin position="189"/>
        <end position="213"/>
    </location>
</feature>
<feature type="region of interest" description="Disordered" evidence="1">
    <location>
        <begin position="89"/>
        <end position="464"/>
    </location>
</feature>
<sequence>MQAPLSVPGGWNKDTPIDTPLDEKSNPVDTQSVPRSDVGVVSETGDVVDETGKTVGKISESKDPKELVGNTVTAAGDIVSLTGDVFGKAVPLEDEPSEYTTASGEKPKKSSGFGLSGLKSTYDTVGRTMKPVTSRLGFGSGPGAISTPEDKPASQGEETEKQFREAQGKGSSSEINLKDEDQDPSIAGKETDVESREKLSEVPPHPEETTKEADIEEEQDGSTKSGDIKPDDSVSKFDPAFEDQKEVPPTDDAKRSPTTEPADVAPSDAPQSAAKSDVPKSVPLSEAPKSEFPKSEVPEGSELEKQKSEVPEPETPKPEVRKSEASEGSEKVKSDAPESEAPKSEVPESKAPESEVPESEVVKSDVPASEPPKSEISKSEAPPSEIPPSEAPKSEVPESEAPGSDAPKSAVSGTDVPKSEAPGDEAPAGEVPEGEIAKGEVPEGEVPECEFPEGEVAEEEAEVEDKLDYSALKGCTVNKGGNLINEKGELIGHVVEGEVKKLVGKKADENGDIWNDAGKKIGKGEPLPDSEREDLKEFAPFENFPDAIVEADGRVLFEGKQVGKVVEGNPKRLKGSKVDEDGDILDRRGNVIGKAEAWDEPEEEAEPEIDYSILAGKRVNKAGNVVDSDGQVYGRVIEGHIGSLVGRMCDKDGNVRSESGDVIGRVELVPEDQRETPREGPFTDLTGCTVAHDGEVATSTGEIVGRLVEGDPKALYGRPVDDDGDILDRNGNVIGKAERWEEPEAEPEPEVDFSILAGKRVNKAGNVVGSNGEIYGRVVEGHIGSLVGRMCDKDGNVRSESGEVIGRAELVPEDQREGTRDGPFADLAGCTVAHEGKVTTSSGEVVGRLIEGDPKALYGRPVDEDGDILDRNGNVIGKAERWEEPEAEPEPEIDYSILAGKRVNKAGNVVGSNGEIYGRVIEGHIGSLIGRMCDKDGNVRSESGEIIGRAELVPEGQREGTRDGPFAELIGCTVTKEGKIITATGDIVGRLVSGDPKVLYRRAVDEDGDILDRNGNVIGKAERWEEPEVEKKKDPLAGRRVNREGNVVDDDGNLIGKLTSGDLFICSGKEVDEDGDVVNRKGQTIGHVTRLEDIPVEAEPEPEPETESPEEKEKREQAENDRKLAGRIAACVEQALDKVRPICKLITDKVDAAERTPKDELDEEELVRHVKPLIEEGGKILTETNGSIRGLDPDGRIQRNAKHKAATRDASPEEYHLADVLKELTGTITECIDNAKRKIEGMPHAKEELNPLWGLLAEPLFQILAAVGLLLNGVLGLVGRLLSIVGLGGLVDQILGGLGVNRILESLGLGSVIGALTGKKDKKKYIRVVV</sequence>
<dbReference type="Pfam" id="PF22485">
    <property type="entry name" value="DUF6987"/>
    <property type="match status" value="1"/>
</dbReference>
<feature type="region of interest" description="Disordered" evidence="1">
    <location>
        <begin position="1"/>
        <end position="64"/>
    </location>
</feature>
<evidence type="ECO:0000313" key="4">
    <source>
        <dbReference type="Proteomes" id="UP000738349"/>
    </source>
</evidence>
<feature type="compositionally biased region" description="Basic and acidic residues" evidence="1">
    <location>
        <begin position="288"/>
        <end position="353"/>
    </location>
</feature>
<accession>A0A9P9D7X6</accession>
<dbReference type="PANTHER" id="PTHR39461:SF1">
    <property type="entry name" value="LEA DOMAIN PROTEIN (AFU_ORTHOLOGUE AFUA_8G04920)"/>
    <property type="match status" value="1"/>
</dbReference>
<proteinExistence type="predicted"/>
<gene>
    <name evidence="3" type="ORF">EDB81DRAFT_823790</name>
</gene>
<evidence type="ECO:0000259" key="2">
    <source>
        <dbReference type="Pfam" id="PF22485"/>
    </source>
</evidence>
<organism evidence="3 4">
    <name type="scientific">Dactylonectria macrodidyma</name>
    <dbReference type="NCBI Taxonomy" id="307937"/>
    <lineage>
        <taxon>Eukaryota</taxon>
        <taxon>Fungi</taxon>
        <taxon>Dikarya</taxon>
        <taxon>Ascomycota</taxon>
        <taxon>Pezizomycotina</taxon>
        <taxon>Sordariomycetes</taxon>
        <taxon>Hypocreomycetidae</taxon>
        <taxon>Hypocreales</taxon>
        <taxon>Nectriaceae</taxon>
        <taxon>Dactylonectria</taxon>
    </lineage>
</organism>
<comment type="caution">
    <text evidence="3">The sequence shown here is derived from an EMBL/GenBank/DDBJ whole genome shotgun (WGS) entry which is preliminary data.</text>
</comment>
<name>A0A9P9D7X6_9HYPO</name>
<dbReference type="Proteomes" id="UP000738349">
    <property type="component" value="Unassembled WGS sequence"/>
</dbReference>
<feature type="compositionally biased region" description="Basic and acidic residues" evidence="1">
    <location>
        <begin position="148"/>
        <end position="167"/>
    </location>
</feature>
<evidence type="ECO:0000313" key="3">
    <source>
        <dbReference type="EMBL" id="KAH7114057.1"/>
    </source>
</evidence>
<feature type="compositionally biased region" description="Basic and acidic residues" evidence="1">
    <location>
        <begin position="1109"/>
        <end position="1121"/>
    </location>
</feature>
<dbReference type="InterPro" id="IPR054256">
    <property type="entry name" value="DUF6987"/>
</dbReference>
<feature type="compositionally biased region" description="Basic and acidic residues" evidence="1">
    <location>
        <begin position="226"/>
        <end position="235"/>
    </location>
</feature>
<dbReference type="PANTHER" id="PTHR39461">
    <property type="entry name" value="LEA DOMAIN PROTEIN (AFU_ORTHOLOGUE AFUA_8G04920)"/>
    <property type="match status" value="1"/>
</dbReference>
<dbReference type="InterPro" id="IPR022124">
    <property type="entry name" value="DUF3659"/>
</dbReference>
<keyword evidence="4" id="KW-1185">Reference proteome</keyword>
<feature type="compositionally biased region" description="Low complexity" evidence="1">
    <location>
        <begin position="110"/>
        <end position="120"/>
    </location>
</feature>
<dbReference type="OrthoDB" id="3937590at2759"/>
<protein>
    <recommendedName>
        <fullName evidence="2">DUF6987 domain-containing protein</fullName>
    </recommendedName>
</protein>
<feature type="compositionally biased region" description="Acidic residues" evidence="1">
    <location>
        <begin position="442"/>
        <end position="464"/>
    </location>
</feature>
<evidence type="ECO:0000256" key="1">
    <source>
        <dbReference type="SAM" id="MobiDB-lite"/>
    </source>
</evidence>
<reference evidence="3" key="1">
    <citation type="journal article" date="2021" name="Nat. Commun.">
        <title>Genetic determinants of endophytism in the Arabidopsis root mycobiome.</title>
        <authorList>
            <person name="Mesny F."/>
            <person name="Miyauchi S."/>
            <person name="Thiergart T."/>
            <person name="Pickel B."/>
            <person name="Atanasova L."/>
            <person name="Karlsson M."/>
            <person name="Huettel B."/>
            <person name="Barry K.W."/>
            <person name="Haridas S."/>
            <person name="Chen C."/>
            <person name="Bauer D."/>
            <person name="Andreopoulos W."/>
            <person name="Pangilinan J."/>
            <person name="LaButti K."/>
            <person name="Riley R."/>
            <person name="Lipzen A."/>
            <person name="Clum A."/>
            <person name="Drula E."/>
            <person name="Henrissat B."/>
            <person name="Kohler A."/>
            <person name="Grigoriev I.V."/>
            <person name="Martin F.M."/>
            <person name="Hacquard S."/>
        </authorList>
    </citation>
    <scope>NUCLEOTIDE SEQUENCE</scope>
    <source>
        <strain evidence="3">MPI-CAGE-AT-0147</strain>
    </source>
</reference>
<feature type="domain" description="DUF6987" evidence="2">
    <location>
        <begin position="1113"/>
        <end position="1311"/>
    </location>
</feature>
<feature type="compositionally biased region" description="Acidic residues" evidence="1">
    <location>
        <begin position="1094"/>
        <end position="1108"/>
    </location>
</feature>
<feature type="compositionally biased region" description="Basic and acidic residues" evidence="1">
    <location>
        <begin position="242"/>
        <end position="257"/>
    </location>
</feature>
<dbReference type="Pfam" id="PF12396">
    <property type="entry name" value="DUF3659"/>
    <property type="match status" value="10"/>
</dbReference>
<feature type="region of interest" description="Disordered" evidence="1">
    <location>
        <begin position="1084"/>
        <end position="1121"/>
    </location>
</feature>